<dbReference type="EMBL" id="LFJN01000027">
    <property type="protein sequence ID" value="KPI36962.1"/>
    <property type="molecule type" value="Genomic_DNA"/>
</dbReference>
<accession>A0A0N1H6H8</accession>
<reference evidence="2 3" key="1">
    <citation type="submission" date="2015-06" db="EMBL/GenBank/DDBJ databases">
        <title>Draft genome of the ant-associated black yeast Phialophora attae CBS 131958.</title>
        <authorList>
            <person name="Moreno L.F."/>
            <person name="Stielow B.J."/>
            <person name="de Hoog S."/>
            <person name="Vicente V.A."/>
            <person name="Weiss V.A."/>
            <person name="de Vries M."/>
            <person name="Cruz L.M."/>
            <person name="Souza E.M."/>
        </authorList>
    </citation>
    <scope>NUCLEOTIDE SEQUENCE [LARGE SCALE GENOMIC DNA]</scope>
    <source>
        <strain evidence="2 3">CBS 131958</strain>
    </source>
</reference>
<dbReference type="AlphaFoldDB" id="A0A0N1H6H8"/>
<evidence type="ECO:0000313" key="2">
    <source>
        <dbReference type="EMBL" id="KPI36962.1"/>
    </source>
</evidence>
<protein>
    <submittedName>
        <fullName evidence="2">Uncharacterized protein</fullName>
    </submittedName>
</protein>
<organism evidence="2 3">
    <name type="scientific">Cyphellophora attinorum</name>
    <dbReference type="NCBI Taxonomy" id="1664694"/>
    <lineage>
        <taxon>Eukaryota</taxon>
        <taxon>Fungi</taxon>
        <taxon>Dikarya</taxon>
        <taxon>Ascomycota</taxon>
        <taxon>Pezizomycotina</taxon>
        <taxon>Eurotiomycetes</taxon>
        <taxon>Chaetothyriomycetidae</taxon>
        <taxon>Chaetothyriales</taxon>
        <taxon>Cyphellophoraceae</taxon>
        <taxon>Cyphellophora</taxon>
    </lineage>
</organism>
<dbReference type="STRING" id="1664694.A0A0N1H6H8"/>
<dbReference type="GeneID" id="28738133"/>
<dbReference type="OrthoDB" id="4538483at2759"/>
<proteinExistence type="predicted"/>
<dbReference type="Proteomes" id="UP000038010">
    <property type="component" value="Unassembled WGS sequence"/>
</dbReference>
<feature type="region of interest" description="Disordered" evidence="1">
    <location>
        <begin position="322"/>
        <end position="341"/>
    </location>
</feature>
<name>A0A0N1H6H8_9EURO</name>
<dbReference type="VEuPathDB" id="FungiDB:AB675_5997"/>
<evidence type="ECO:0000256" key="1">
    <source>
        <dbReference type="SAM" id="MobiDB-lite"/>
    </source>
</evidence>
<evidence type="ECO:0000313" key="3">
    <source>
        <dbReference type="Proteomes" id="UP000038010"/>
    </source>
</evidence>
<dbReference type="Gene3D" id="1.25.10.50">
    <property type="match status" value="1"/>
</dbReference>
<comment type="caution">
    <text evidence="2">The sequence shown here is derived from an EMBL/GenBank/DDBJ whole genome shotgun (WGS) entry which is preliminary data.</text>
</comment>
<sequence length="341" mass="37106">MAAHLENPDTLFHEVFSHLSQLQQTPSSRLNDDLLRRAGHAVDTSTPHATLWQLLQIGEALLSTITGDPQPLTRLLQRVVESIPFDELSSSLTPDKLIDGLKAPSNAIQLLCIAYLTRAASRPSGAAESAEVAERAQEGIVALLEVDSPESTTFASSIQSSGSSQAASRVASSGNAAQGQGLFSRRIFHDQACYVVFYRWTTLEAASNHDLSTKKGRSQVSISQARLLDFLPKVALFDVPSISTSTLPEIERPFLRRENAGTHAPGSPYGGLLKYAARYMIDKDDFLMVVLWKEFFEKLFAAIQESGTRRVPSKMLEAIAHDADGGREAGNDHPNGDGIHL</sequence>
<keyword evidence="3" id="KW-1185">Reference proteome</keyword>
<dbReference type="RefSeq" id="XP_017996925.1">
    <property type="nucleotide sequence ID" value="XM_018146253.1"/>
</dbReference>
<gene>
    <name evidence="2" type="ORF">AB675_5997</name>
</gene>